<evidence type="ECO:0000313" key="2">
    <source>
        <dbReference type="EMBL" id="MDK9498682.1"/>
    </source>
</evidence>
<keyword evidence="3" id="KW-1185">Reference proteome</keyword>
<gene>
    <name evidence="2" type="ORF">QEZ40_003875</name>
</gene>
<dbReference type="RefSeq" id="WP_285344767.1">
    <property type="nucleotide sequence ID" value="NZ_JASITI010000033.1"/>
</dbReference>
<reference evidence="2 3" key="1">
    <citation type="submission" date="2023-05" db="EMBL/GenBank/DDBJ databases">
        <title>Sequencing and Assembly of Streptomyces sp. NP73.</title>
        <authorList>
            <person name="Konwar A.N."/>
            <person name="Saikia K."/>
            <person name="Thakur D."/>
        </authorList>
    </citation>
    <scope>NUCLEOTIDE SEQUENCE [LARGE SCALE GENOMIC DNA]</scope>
    <source>
        <strain evidence="2 3">NP73</strain>
    </source>
</reference>
<organism evidence="2 3">
    <name type="scientific">Streptomyces katrae</name>
    <dbReference type="NCBI Taxonomy" id="68223"/>
    <lineage>
        <taxon>Bacteria</taxon>
        <taxon>Bacillati</taxon>
        <taxon>Actinomycetota</taxon>
        <taxon>Actinomycetes</taxon>
        <taxon>Kitasatosporales</taxon>
        <taxon>Streptomycetaceae</taxon>
        <taxon>Streptomyces</taxon>
    </lineage>
</organism>
<comment type="caution">
    <text evidence="2">The sequence shown here is derived from an EMBL/GenBank/DDBJ whole genome shotgun (WGS) entry which is preliminary data.</text>
</comment>
<sequence>MTHLVLEHINPLVNPAPDTPVFTLDRARPGATDADIPRFADPIWNLAALAHGEATTTLSIVWENFAVPLRPGLMRAGWALLNLPTPQPLMADSRAATRERPAVTTLTRVIRTWSYFARWLASRSVRSLDEITRDLMTEYATERGGLGTCRMVIVHELFSITRLWAFAPFLLPEDRIPVPPWEDAEVGGTGAYADGLRQWQRSGENATAPIHPSVMSPLLVWALRTVTDFAPDILSARVEMLRLLDNAPIRAEPGGRDKVRAYFRRLEETGEPVPGFNSPRIKTLRQTHQRRTGSPPPPLPSHNQYIAGLLGVSVGQVNGLVSSCVRDSDRLATGDGAPLATEITGCLDGRSWRGVIDFEEVQDLAEHLMTAALIVIAYLSGIRPQEVLQLQRGCCTTEHRSDGTVRHRITGHHFKTVTDSRGNHLPQGALRTHPWTVIAPVQQAVTVLEALTDGQLLFPRSLSKCHKPRTYLGSALTPALAIARIRRFSAWSNELARHHGRDHEAIPDDPEGAVTLRRFRRTIAWFIVRRPSGRIALGIQYGHLSASLADGYGGRSTTDMLQLLDLEQALATAETLAAAAERLAAGEGVSGPAASRYLTAASKFQTTYAGGFLSKRQHKALVANPHLQVFDHPESFLTCNYDPHTALCNPARGKADATSQRTPSHSRCHRACPNISRTDTHTKLAAKEIEKINTDISEGLLPQPLRQRLEQRRKALTALIEDHQSSRIAGTPESTHA</sequence>
<accession>A0ABT7GYH4</accession>
<dbReference type="InterPro" id="IPR013762">
    <property type="entry name" value="Integrase-like_cat_sf"/>
</dbReference>
<dbReference type="SUPFAM" id="SSF56349">
    <property type="entry name" value="DNA breaking-rejoining enzymes"/>
    <property type="match status" value="1"/>
</dbReference>
<evidence type="ECO:0000256" key="1">
    <source>
        <dbReference type="ARBA" id="ARBA00023172"/>
    </source>
</evidence>
<name>A0ABT7GYH4_9ACTN</name>
<keyword evidence="1" id="KW-0233">DNA recombination</keyword>
<dbReference type="InterPro" id="IPR011010">
    <property type="entry name" value="DNA_brk_join_enz"/>
</dbReference>
<proteinExistence type="predicted"/>
<evidence type="ECO:0008006" key="4">
    <source>
        <dbReference type="Google" id="ProtNLM"/>
    </source>
</evidence>
<evidence type="ECO:0000313" key="3">
    <source>
        <dbReference type="Proteomes" id="UP001223390"/>
    </source>
</evidence>
<protein>
    <recommendedName>
        <fullName evidence="4">Integrase</fullName>
    </recommendedName>
</protein>
<dbReference type="Gene3D" id="1.10.443.10">
    <property type="entry name" value="Intergrase catalytic core"/>
    <property type="match status" value="1"/>
</dbReference>
<dbReference type="Proteomes" id="UP001223390">
    <property type="component" value="Unassembled WGS sequence"/>
</dbReference>
<dbReference type="EMBL" id="JASITI010000033">
    <property type="protein sequence ID" value="MDK9498682.1"/>
    <property type="molecule type" value="Genomic_DNA"/>
</dbReference>